<organism evidence="1">
    <name type="scientific">Spodoptera frugiperda</name>
    <name type="common">Fall armyworm</name>
    <dbReference type="NCBI Taxonomy" id="7108"/>
    <lineage>
        <taxon>Eukaryota</taxon>
        <taxon>Metazoa</taxon>
        <taxon>Ecdysozoa</taxon>
        <taxon>Arthropoda</taxon>
        <taxon>Hexapoda</taxon>
        <taxon>Insecta</taxon>
        <taxon>Pterygota</taxon>
        <taxon>Neoptera</taxon>
        <taxon>Endopterygota</taxon>
        <taxon>Lepidoptera</taxon>
        <taxon>Glossata</taxon>
        <taxon>Ditrysia</taxon>
        <taxon>Noctuoidea</taxon>
        <taxon>Noctuidae</taxon>
        <taxon>Amphipyrinae</taxon>
        <taxon>Spodoptera</taxon>
    </lineage>
</organism>
<protein>
    <submittedName>
        <fullName evidence="1">SFRICE_012567</fullName>
    </submittedName>
</protein>
<name>A0A2H1WNW4_SPOFR</name>
<accession>A0A2H1WNW4</accession>
<dbReference type="AlphaFoldDB" id="A0A2H1WNW4"/>
<proteinExistence type="predicted"/>
<reference evidence="1" key="1">
    <citation type="submission" date="2016-07" db="EMBL/GenBank/DDBJ databases">
        <authorList>
            <person name="Bretaudeau A."/>
        </authorList>
    </citation>
    <scope>NUCLEOTIDE SEQUENCE</scope>
    <source>
        <strain evidence="1">Rice</strain>
        <tissue evidence="1">Whole body</tissue>
    </source>
</reference>
<evidence type="ECO:0000313" key="1">
    <source>
        <dbReference type="EMBL" id="SOQ54697.1"/>
    </source>
</evidence>
<dbReference type="EMBL" id="ODYU01009945">
    <property type="protein sequence ID" value="SOQ54697.1"/>
    <property type="molecule type" value="Genomic_DNA"/>
</dbReference>
<gene>
    <name evidence="1" type="ORF">SFRICE_012567</name>
</gene>
<sequence length="84" mass="9757">MEEIATMCQIKNESLYLRTPTAYPTLSPMVEANIEHPIYVRLIMIQYANSNLSHGHLSNFSTKWNVYMKSSSPVMMIPTQYRML</sequence>